<name>A0AAN9FNB4_CROPI</name>
<feature type="compositionally biased region" description="Polar residues" evidence="1">
    <location>
        <begin position="68"/>
        <end position="78"/>
    </location>
</feature>
<accession>A0AAN9FNB4</accession>
<keyword evidence="3" id="KW-1185">Reference proteome</keyword>
<sequence>MNTLTTSGSERRVRGKAVDGSRSKLFFAQIEIHRESKWQAIISVLVPSFSRSSPNSSSKPTTASSNSVLQSSSPGRLS</sequence>
<proteinExistence type="predicted"/>
<comment type="caution">
    <text evidence="2">The sequence shown here is derived from an EMBL/GenBank/DDBJ whole genome shotgun (WGS) entry which is preliminary data.</text>
</comment>
<protein>
    <submittedName>
        <fullName evidence="2">Uncharacterized protein</fullName>
    </submittedName>
</protein>
<evidence type="ECO:0000313" key="2">
    <source>
        <dbReference type="EMBL" id="KAK7275848.1"/>
    </source>
</evidence>
<evidence type="ECO:0000313" key="3">
    <source>
        <dbReference type="Proteomes" id="UP001372338"/>
    </source>
</evidence>
<reference evidence="2 3" key="1">
    <citation type="submission" date="2024-01" db="EMBL/GenBank/DDBJ databases">
        <title>The genomes of 5 underutilized Papilionoideae crops provide insights into root nodulation and disease resistanc.</title>
        <authorList>
            <person name="Yuan L."/>
        </authorList>
    </citation>
    <scope>NUCLEOTIDE SEQUENCE [LARGE SCALE GENOMIC DNA]</scope>
    <source>
        <strain evidence="2">ZHUSHIDOU_FW_LH</strain>
        <tissue evidence="2">Leaf</tissue>
    </source>
</reference>
<dbReference type="EMBL" id="JAYWIO010000003">
    <property type="protein sequence ID" value="KAK7275848.1"/>
    <property type="molecule type" value="Genomic_DNA"/>
</dbReference>
<dbReference type="Proteomes" id="UP001372338">
    <property type="component" value="Unassembled WGS sequence"/>
</dbReference>
<dbReference type="AlphaFoldDB" id="A0AAN9FNB4"/>
<evidence type="ECO:0000256" key="1">
    <source>
        <dbReference type="SAM" id="MobiDB-lite"/>
    </source>
</evidence>
<gene>
    <name evidence="2" type="ORF">RIF29_16974</name>
</gene>
<organism evidence="2 3">
    <name type="scientific">Crotalaria pallida</name>
    <name type="common">Smooth rattlebox</name>
    <name type="synonym">Crotalaria striata</name>
    <dbReference type="NCBI Taxonomy" id="3830"/>
    <lineage>
        <taxon>Eukaryota</taxon>
        <taxon>Viridiplantae</taxon>
        <taxon>Streptophyta</taxon>
        <taxon>Embryophyta</taxon>
        <taxon>Tracheophyta</taxon>
        <taxon>Spermatophyta</taxon>
        <taxon>Magnoliopsida</taxon>
        <taxon>eudicotyledons</taxon>
        <taxon>Gunneridae</taxon>
        <taxon>Pentapetalae</taxon>
        <taxon>rosids</taxon>
        <taxon>fabids</taxon>
        <taxon>Fabales</taxon>
        <taxon>Fabaceae</taxon>
        <taxon>Papilionoideae</taxon>
        <taxon>50 kb inversion clade</taxon>
        <taxon>genistoids sensu lato</taxon>
        <taxon>core genistoids</taxon>
        <taxon>Crotalarieae</taxon>
        <taxon>Crotalaria</taxon>
    </lineage>
</organism>
<feature type="region of interest" description="Disordered" evidence="1">
    <location>
        <begin position="50"/>
        <end position="78"/>
    </location>
</feature>
<feature type="compositionally biased region" description="Low complexity" evidence="1">
    <location>
        <begin position="50"/>
        <end position="67"/>
    </location>
</feature>